<feature type="domain" description="DUF3592" evidence="2">
    <location>
        <begin position="2"/>
        <end position="43"/>
    </location>
</feature>
<keyword evidence="1" id="KW-1133">Transmembrane helix</keyword>
<dbReference type="AlphaFoldDB" id="A0A9X1N9P7"/>
<keyword evidence="4" id="KW-1185">Reference proteome</keyword>
<accession>A0A9X1N9P7</accession>
<proteinExistence type="predicted"/>
<organism evidence="3 4">
    <name type="scientific">Kineosporia babensis</name>
    <dbReference type="NCBI Taxonomy" id="499548"/>
    <lineage>
        <taxon>Bacteria</taxon>
        <taxon>Bacillati</taxon>
        <taxon>Actinomycetota</taxon>
        <taxon>Actinomycetes</taxon>
        <taxon>Kineosporiales</taxon>
        <taxon>Kineosporiaceae</taxon>
        <taxon>Kineosporia</taxon>
    </lineage>
</organism>
<dbReference type="Proteomes" id="UP001138997">
    <property type="component" value="Unassembled WGS sequence"/>
</dbReference>
<evidence type="ECO:0000313" key="4">
    <source>
        <dbReference type="Proteomes" id="UP001138997"/>
    </source>
</evidence>
<sequence>MRYTTAQGQTFHLRRRGGVKITIPVSGRKVPVWYDPEHPEQFQVQVIWIERHGSLCFVAAAALVAFVGLLLLLPTLTGAA</sequence>
<gene>
    <name evidence="3" type="ORF">LR394_02440</name>
</gene>
<evidence type="ECO:0000259" key="2">
    <source>
        <dbReference type="Pfam" id="PF12158"/>
    </source>
</evidence>
<name>A0A9X1N9P7_9ACTN</name>
<dbReference type="InterPro" id="IPR021994">
    <property type="entry name" value="DUF3592"/>
</dbReference>
<evidence type="ECO:0000313" key="3">
    <source>
        <dbReference type="EMBL" id="MCD5309739.1"/>
    </source>
</evidence>
<feature type="transmembrane region" description="Helical" evidence="1">
    <location>
        <begin position="55"/>
        <end position="76"/>
    </location>
</feature>
<dbReference type="EMBL" id="JAJOMB010000001">
    <property type="protein sequence ID" value="MCD5309739.1"/>
    <property type="molecule type" value="Genomic_DNA"/>
</dbReference>
<reference evidence="3" key="1">
    <citation type="submission" date="2021-11" db="EMBL/GenBank/DDBJ databases">
        <title>Streptomyces corallinus and Kineosporia corallina sp. nov., two new coral-derived marine actinobacteria.</title>
        <authorList>
            <person name="Buangrab K."/>
            <person name="Sutthacheep M."/>
            <person name="Yeemin T."/>
            <person name="Harunari E."/>
            <person name="Igarashi Y."/>
            <person name="Sripreechasak P."/>
            <person name="Kanchanasin P."/>
            <person name="Tanasupawat S."/>
            <person name="Phongsopitanun W."/>
        </authorList>
    </citation>
    <scope>NUCLEOTIDE SEQUENCE</scope>
    <source>
        <strain evidence="3">JCM 31032</strain>
    </source>
</reference>
<evidence type="ECO:0000256" key="1">
    <source>
        <dbReference type="SAM" id="Phobius"/>
    </source>
</evidence>
<keyword evidence="1" id="KW-0472">Membrane</keyword>
<keyword evidence="1" id="KW-0812">Transmembrane</keyword>
<protein>
    <submittedName>
        <fullName evidence="3">DUF3592 domain-containing protein</fullName>
    </submittedName>
</protein>
<dbReference type="Pfam" id="PF12158">
    <property type="entry name" value="DUF3592"/>
    <property type="match status" value="1"/>
</dbReference>
<comment type="caution">
    <text evidence="3">The sequence shown here is derived from an EMBL/GenBank/DDBJ whole genome shotgun (WGS) entry which is preliminary data.</text>
</comment>